<dbReference type="AlphaFoldDB" id="A0AAE1BZS3"/>
<reference evidence="2" key="1">
    <citation type="submission" date="2023-10" db="EMBL/GenBank/DDBJ databases">
        <title>Genome assemblies of two species of porcelain crab, Petrolisthes cinctipes and Petrolisthes manimaculis (Anomura: Porcellanidae).</title>
        <authorList>
            <person name="Angst P."/>
        </authorList>
    </citation>
    <scope>NUCLEOTIDE SEQUENCE</scope>
    <source>
        <strain evidence="2">PB745_01</strain>
        <tissue evidence="2">Gill</tissue>
    </source>
</reference>
<keyword evidence="3" id="KW-1185">Reference proteome</keyword>
<proteinExistence type="predicted"/>
<gene>
    <name evidence="2" type="ORF">Pcinc_035502</name>
</gene>
<accession>A0AAE1BZS3</accession>
<comment type="caution">
    <text evidence="2">The sequence shown here is derived from an EMBL/GenBank/DDBJ whole genome shotgun (WGS) entry which is preliminary data.</text>
</comment>
<feature type="region of interest" description="Disordered" evidence="1">
    <location>
        <begin position="37"/>
        <end position="68"/>
    </location>
</feature>
<feature type="region of interest" description="Disordered" evidence="1">
    <location>
        <begin position="1"/>
        <end position="21"/>
    </location>
</feature>
<name>A0AAE1BZS3_PETCI</name>
<protein>
    <submittedName>
        <fullName evidence="2">Uncharacterized protein</fullName>
    </submittedName>
</protein>
<feature type="compositionally biased region" description="Polar residues" evidence="1">
    <location>
        <begin position="8"/>
        <end position="17"/>
    </location>
</feature>
<sequence>MEDDCTRPQRSCSSTPTKHLKPDCTGRKCFTYLMTPMDHTTSSQGEEGRGPHTPVLSAMKTGPPTPHR</sequence>
<evidence type="ECO:0000313" key="2">
    <source>
        <dbReference type="EMBL" id="KAK3858304.1"/>
    </source>
</evidence>
<dbReference type="Proteomes" id="UP001286313">
    <property type="component" value="Unassembled WGS sequence"/>
</dbReference>
<evidence type="ECO:0000256" key="1">
    <source>
        <dbReference type="SAM" id="MobiDB-lite"/>
    </source>
</evidence>
<organism evidence="2 3">
    <name type="scientific">Petrolisthes cinctipes</name>
    <name type="common">Flat porcelain crab</name>
    <dbReference type="NCBI Taxonomy" id="88211"/>
    <lineage>
        <taxon>Eukaryota</taxon>
        <taxon>Metazoa</taxon>
        <taxon>Ecdysozoa</taxon>
        <taxon>Arthropoda</taxon>
        <taxon>Crustacea</taxon>
        <taxon>Multicrustacea</taxon>
        <taxon>Malacostraca</taxon>
        <taxon>Eumalacostraca</taxon>
        <taxon>Eucarida</taxon>
        <taxon>Decapoda</taxon>
        <taxon>Pleocyemata</taxon>
        <taxon>Anomura</taxon>
        <taxon>Galatheoidea</taxon>
        <taxon>Porcellanidae</taxon>
        <taxon>Petrolisthes</taxon>
    </lineage>
</organism>
<evidence type="ECO:0000313" key="3">
    <source>
        <dbReference type="Proteomes" id="UP001286313"/>
    </source>
</evidence>
<dbReference type="EMBL" id="JAWQEG010005353">
    <property type="protein sequence ID" value="KAK3858304.1"/>
    <property type="molecule type" value="Genomic_DNA"/>
</dbReference>